<dbReference type="InterPro" id="IPR036388">
    <property type="entry name" value="WH-like_DNA-bd_sf"/>
</dbReference>
<dbReference type="InterPro" id="IPR055768">
    <property type="entry name" value="DUF7344"/>
</dbReference>
<dbReference type="Gene3D" id="1.10.10.10">
    <property type="entry name" value="Winged helix-like DNA-binding domain superfamily/Winged helix DNA-binding domain"/>
    <property type="match status" value="1"/>
</dbReference>
<comment type="caution">
    <text evidence="2">The sequence shown here is derived from an EMBL/GenBank/DDBJ whole genome shotgun (WGS) entry which is preliminary data.</text>
</comment>
<proteinExistence type="predicted"/>
<dbReference type="EMBL" id="JAMQOM010000015">
    <property type="protein sequence ID" value="MDS0223479.1"/>
    <property type="molecule type" value="Genomic_DNA"/>
</dbReference>
<feature type="domain" description="DUF7344" evidence="1">
    <location>
        <begin position="14"/>
        <end position="86"/>
    </location>
</feature>
<keyword evidence="3" id="KW-1185">Reference proteome</keyword>
<evidence type="ECO:0000313" key="2">
    <source>
        <dbReference type="EMBL" id="MDS0223479.1"/>
    </source>
</evidence>
<name>A0AAE4F1Z6_9EURY</name>
<evidence type="ECO:0000259" key="1">
    <source>
        <dbReference type="Pfam" id="PF24035"/>
    </source>
</evidence>
<dbReference type="AlphaFoldDB" id="A0AAE4F1Z6"/>
<dbReference type="RefSeq" id="WP_310898009.1">
    <property type="nucleotide sequence ID" value="NZ_JAMQOM010000015.1"/>
</dbReference>
<evidence type="ECO:0000313" key="3">
    <source>
        <dbReference type="Proteomes" id="UP001253439"/>
    </source>
</evidence>
<gene>
    <name evidence="2" type="ORF">NDI54_19245</name>
</gene>
<reference evidence="2 3" key="1">
    <citation type="submission" date="2022-06" db="EMBL/GenBank/DDBJ databases">
        <title>Haloarcula sp. a new haloarchaeum isolate from saline soil.</title>
        <authorList>
            <person name="Strakova D."/>
            <person name="Galisteo C."/>
            <person name="Sanchez-Porro C."/>
            <person name="Ventosa A."/>
        </authorList>
    </citation>
    <scope>NUCLEOTIDE SEQUENCE [LARGE SCALE GENOMIC DNA]</scope>
    <source>
        <strain evidence="2 3">S1AR25-5A</strain>
    </source>
</reference>
<dbReference type="Pfam" id="PF24035">
    <property type="entry name" value="DUF7344"/>
    <property type="match status" value="1"/>
</dbReference>
<sequence>MTGDTPTQEAIHGFEIFRHETRIQIVETLSSAEVPLDCATLAGELPDEPTVSTQSASSQEQALHHLHLPVLEKTGVITYDAEAEQITTFDQDRLATLIDATQDLLRSLEAGEGYER</sequence>
<protein>
    <recommendedName>
        <fullName evidence="1">DUF7344 domain-containing protein</fullName>
    </recommendedName>
</protein>
<accession>A0AAE4F1Z6</accession>
<organism evidence="2 3">
    <name type="scientific">Haloarcula terrestris</name>
    <dbReference type="NCBI Taxonomy" id="2950533"/>
    <lineage>
        <taxon>Archaea</taxon>
        <taxon>Methanobacteriati</taxon>
        <taxon>Methanobacteriota</taxon>
        <taxon>Stenosarchaea group</taxon>
        <taxon>Halobacteria</taxon>
        <taxon>Halobacteriales</taxon>
        <taxon>Haloarculaceae</taxon>
        <taxon>Haloarcula</taxon>
    </lineage>
</organism>
<dbReference type="Proteomes" id="UP001253439">
    <property type="component" value="Unassembled WGS sequence"/>
</dbReference>